<name>A0A1A0HDE0_9ASCO</name>
<evidence type="ECO:0000313" key="7">
    <source>
        <dbReference type="EMBL" id="OBA21912.1"/>
    </source>
</evidence>
<evidence type="ECO:0000313" key="8">
    <source>
        <dbReference type="Proteomes" id="UP000092555"/>
    </source>
</evidence>
<reference evidence="7 8" key="1">
    <citation type="submission" date="2016-05" db="EMBL/GenBank/DDBJ databases">
        <title>Comparative genomics of biotechnologically important yeasts.</title>
        <authorList>
            <consortium name="DOE Joint Genome Institute"/>
            <person name="Riley R."/>
            <person name="Haridas S."/>
            <person name="Wolfe K.H."/>
            <person name="Lopes M.R."/>
            <person name="Hittinger C.T."/>
            <person name="Goker M."/>
            <person name="Salamov A."/>
            <person name="Wisecaver J."/>
            <person name="Long T.M."/>
            <person name="Aerts A.L."/>
            <person name="Barry K."/>
            <person name="Choi C."/>
            <person name="Clum A."/>
            <person name="Coughlan A.Y."/>
            <person name="Deshpande S."/>
            <person name="Douglass A.P."/>
            <person name="Hanson S.J."/>
            <person name="Klenk H.-P."/>
            <person name="LaButti K."/>
            <person name="Lapidus A."/>
            <person name="Lindquist E."/>
            <person name="Lipzen A."/>
            <person name="Meier-kolthoff J.P."/>
            <person name="Ohm R.A."/>
            <person name="Otillar R.P."/>
            <person name="Pangilinan J."/>
            <person name="Peng Y."/>
            <person name="Rokas A."/>
            <person name="Rosa C.A."/>
            <person name="Scheuner C."/>
            <person name="Sibirny A.A."/>
            <person name="Slot J.C."/>
            <person name="Stielow J.B."/>
            <person name="Sun H."/>
            <person name="Kurtzman C.P."/>
            <person name="Blackwell M."/>
            <person name="Grigoriev I.V."/>
            <person name="Jeffries T.W."/>
        </authorList>
    </citation>
    <scope>NUCLEOTIDE SEQUENCE [LARGE SCALE GENOMIC DNA]</scope>
    <source>
        <strain evidence="7 8">NRRL YB-4993</strain>
    </source>
</reference>
<feature type="transmembrane region" description="Helical" evidence="6">
    <location>
        <begin position="103"/>
        <end position="125"/>
    </location>
</feature>
<comment type="similarity">
    <text evidence="2">Belongs to the PER33/POM33 family.</text>
</comment>
<keyword evidence="3 6" id="KW-0812">Transmembrane</keyword>
<dbReference type="AlphaFoldDB" id="A0A1A0HDE0"/>
<dbReference type="InterPro" id="IPR005344">
    <property type="entry name" value="TMEM33/Pom33"/>
</dbReference>
<sequence>MTAPKTAGSGAPDSASATGVLPLAEQVKTLQFAWFAGHAVTVLSGAFYLLTYVRVLPGAYKLWYKAAFLGAVESFGVLIYQLAKKLGVHPRLLLRDDNVHYLFLAAVLFVRSPYVLLTLSTFLLFSTFHVLSYARSFLFPAFDISDSHPLSVQVGSFVSTNNHSSIAFASLLEVYTVGWMLVRVLTLRPNSLLPLAAYVVFIKLRFEKSAFTRNAFKSVEVGVEGWVNKSGVPAARSAWVSVKGAFHQAGAFLLVNDHTKEKSI</sequence>
<dbReference type="PANTHER" id="PTHR12703:SF4">
    <property type="entry name" value="TRANSMEMBRANE PROTEIN 33"/>
    <property type="match status" value="1"/>
</dbReference>
<proteinExistence type="inferred from homology"/>
<dbReference type="GO" id="GO:0071786">
    <property type="term" value="P:endoplasmic reticulum tubular network organization"/>
    <property type="evidence" value="ECO:0007669"/>
    <property type="project" value="TreeGrafter"/>
</dbReference>
<evidence type="ECO:0000256" key="1">
    <source>
        <dbReference type="ARBA" id="ARBA00004141"/>
    </source>
</evidence>
<feature type="transmembrane region" description="Helical" evidence="6">
    <location>
        <begin position="62"/>
        <end position="83"/>
    </location>
</feature>
<dbReference type="OrthoDB" id="5581259at2759"/>
<dbReference type="GO" id="GO:0061024">
    <property type="term" value="P:membrane organization"/>
    <property type="evidence" value="ECO:0007669"/>
    <property type="project" value="TreeGrafter"/>
</dbReference>
<dbReference type="GeneID" id="30027440"/>
<dbReference type="EMBL" id="LXTC01000002">
    <property type="protein sequence ID" value="OBA21912.1"/>
    <property type="molecule type" value="Genomic_DNA"/>
</dbReference>
<dbReference type="GO" id="GO:0005783">
    <property type="term" value="C:endoplasmic reticulum"/>
    <property type="evidence" value="ECO:0007669"/>
    <property type="project" value="TreeGrafter"/>
</dbReference>
<keyword evidence="4 6" id="KW-1133">Transmembrane helix</keyword>
<evidence type="ECO:0000256" key="6">
    <source>
        <dbReference type="SAM" id="Phobius"/>
    </source>
</evidence>
<keyword evidence="8" id="KW-1185">Reference proteome</keyword>
<comment type="caution">
    <text evidence="7">The sequence shown here is derived from an EMBL/GenBank/DDBJ whole genome shotgun (WGS) entry which is preliminary data.</text>
</comment>
<dbReference type="GO" id="GO:0016020">
    <property type="term" value="C:membrane"/>
    <property type="evidence" value="ECO:0007669"/>
    <property type="project" value="UniProtKB-SubCell"/>
</dbReference>
<dbReference type="Proteomes" id="UP000092555">
    <property type="component" value="Unassembled WGS sequence"/>
</dbReference>
<comment type="subcellular location">
    <subcellularLocation>
        <location evidence="1">Membrane</location>
        <topology evidence="1">Multi-pass membrane protein</topology>
    </subcellularLocation>
</comment>
<feature type="transmembrane region" description="Helical" evidence="6">
    <location>
        <begin position="32"/>
        <end position="50"/>
    </location>
</feature>
<dbReference type="RefSeq" id="XP_018712408.1">
    <property type="nucleotide sequence ID" value="XM_018854464.1"/>
</dbReference>
<dbReference type="InterPro" id="IPR051645">
    <property type="entry name" value="PER33/POM33_regulator"/>
</dbReference>
<protein>
    <submittedName>
        <fullName evidence="7">Uncharacterized protein</fullName>
    </submittedName>
</protein>
<keyword evidence="5 6" id="KW-0472">Membrane</keyword>
<evidence type="ECO:0000256" key="2">
    <source>
        <dbReference type="ARBA" id="ARBA00007322"/>
    </source>
</evidence>
<evidence type="ECO:0000256" key="3">
    <source>
        <dbReference type="ARBA" id="ARBA00022692"/>
    </source>
</evidence>
<evidence type="ECO:0000256" key="4">
    <source>
        <dbReference type="ARBA" id="ARBA00022989"/>
    </source>
</evidence>
<accession>A0A1A0HDE0</accession>
<evidence type="ECO:0000256" key="5">
    <source>
        <dbReference type="ARBA" id="ARBA00023136"/>
    </source>
</evidence>
<dbReference type="STRING" id="869754.A0A1A0HDE0"/>
<dbReference type="Pfam" id="PF03661">
    <property type="entry name" value="TMEM33_Pom33"/>
    <property type="match status" value="1"/>
</dbReference>
<organism evidence="7 8">
    <name type="scientific">Metschnikowia bicuspidata var. bicuspidata NRRL YB-4993</name>
    <dbReference type="NCBI Taxonomy" id="869754"/>
    <lineage>
        <taxon>Eukaryota</taxon>
        <taxon>Fungi</taxon>
        <taxon>Dikarya</taxon>
        <taxon>Ascomycota</taxon>
        <taxon>Saccharomycotina</taxon>
        <taxon>Pichiomycetes</taxon>
        <taxon>Metschnikowiaceae</taxon>
        <taxon>Metschnikowia</taxon>
    </lineage>
</organism>
<dbReference type="PANTHER" id="PTHR12703">
    <property type="entry name" value="TRANSMEMBRANE PROTEIN 33"/>
    <property type="match status" value="1"/>
</dbReference>
<gene>
    <name evidence="7" type="ORF">METBIDRAFT_139837</name>
</gene>